<protein>
    <submittedName>
        <fullName evidence="2">LLM class flavin-dependent oxidoreductase</fullName>
    </submittedName>
</protein>
<dbReference type="InterPro" id="IPR011251">
    <property type="entry name" value="Luciferase-like_dom"/>
</dbReference>
<dbReference type="InterPro" id="IPR050766">
    <property type="entry name" value="Bact_Lucif_Oxidored"/>
</dbReference>
<proteinExistence type="predicted"/>
<dbReference type="Proteomes" id="UP000264719">
    <property type="component" value="Unassembled WGS sequence"/>
</dbReference>
<feature type="domain" description="Luciferase-like" evidence="1">
    <location>
        <begin position="19"/>
        <end position="321"/>
    </location>
</feature>
<dbReference type="InterPro" id="IPR036661">
    <property type="entry name" value="Luciferase-like_sf"/>
</dbReference>
<evidence type="ECO:0000313" key="2">
    <source>
        <dbReference type="EMBL" id="HAR53318.1"/>
    </source>
</evidence>
<dbReference type="SUPFAM" id="SSF51679">
    <property type="entry name" value="Bacterial luciferase-like"/>
    <property type="match status" value="1"/>
</dbReference>
<dbReference type="PANTHER" id="PTHR30137">
    <property type="entry name" value="LUCIFERASE-LIKE MONOOXYGENASE"/>
    <property type="match status" value="1"/>
</dbReference>
<comment type="caution">
    <text evidence="2">The sequence shown here is derived from an EMBL/GenBank/DDBJ whole genome shotgun (WGS) entry which is preliminary data.</text>
</comment>
<gene>
    <name evidence="2" type="ORF">DCS45_15795</name>
</gene>
<dbReference type="GO" id="GO:0016705">
    <property type="term" value="F:oxidoreductase activity, acting on paired donors, with incorporation or reduction of molecular oxygen"/>
    <property type="evidence" value="ECO:0007669"/>
    <property type="project" value="InterPro"/>
</dbReference>
<dbReference type="AlphaFoldDB" id="A0A348WFK6"/>
<dbReference type="Gene3D" id="3.20.20.30">
    <property type="entry name" value="Luciferase-like domain"/>
    <property type="match status" value="1"/>
</dbReference>
<dbReference type="Pfam" id="PF00296">
    <property type="entry name" value="Bac_luciferase"/>
    <property type="match status" value="1"/>
</dbReference>
<evidence type="ECO:0000313" key="3">
    <source>
        <dbReference type="Proteomes" id="UP000264719"/>
    </source>
</evidence>
<dbReference type="GO" id="GO:0005829">
    <property type="term" value="C:cytosol"/>
    <property type="evidence" value="ECO:0007669"/>
    <property type="project" value="TreeGrafter"/>
</dbReference>
<organism evidence="2 3">
    <name type="scientific">Roseovarius nubinhibens</name>
    <dbReference type="NCBI Taxonomy" id="314263"/>
    <lineage>
        <taxon>Bacteria</taxon>
        <taxon>Pseudomonadati</taxon>
        <taxon>Pseudomonadota</taxon>
        <taxon>Alphaproteobacteria</taxon>
        <taxon>Rhodobacterales</taxon>
        <taxon>Roseobacteraceae</taxon>
        <taxon>Roseovarius</taxon>
    </lineage>
</organism>
<evidence type="ECO:0000259" key="1">
    <source>
        <dbReference type="Pfam" id="PF00296"/>
    </source>
</evidence>
<dbReference type="PANTHER" id="PTHR30137:SF6">
    <property type="entry name" value="LUCIFERASE-LIKE MONOOXYGENASE"/>
    <property type="match status" value="1"/>
</dbReference>
<accession>A0A348WFK6</accession>
<sequence>MKAILFHEAICPEGTQWDQRIGELCDEAVFAEEQGFHGYAQSEQHFANGEAIISAPEIGLAYVAARTNRIRLRLASFNLLPYNHPARILEQVAMLDILSGGRFEIGGARSNNPKTLEAFQIDPSRTREYRDEYLEIIGRSLTTGFIEQNSELFKIPKRRISPWLPTRRPPPVHISTTSQESHEQAAAAGCGAMSGLGILGWDYVANSLAAYERGLERAQPVVGSITRRFASFSVGTCCHEDRKVARKITQKNTSDFLRVIIGWMTKLAQTAEGYEYMARIEEIRERVDDIDFLVESAPYIMAGTPDDILEKVRQLYDMGVDDVIWRVDGMGHETNMQTLEMLGKYVIPEMNKWPDRRPTQEFVKGTDVA</sequence>
<dbReference type="RefSeq" id="WP_339852886.1">
    <property type="nucleotide sequence ID" value="NZ_CAXAXR010000004.1"/>
</dbReference>
<reference evidence="2 3" key="1">
    <citation type="journal article" date="2018" name="Nat. Biotechnol.">
        <title>A standardized bacterial taxonomy based on genome phylogeny substantially revises the tree of life.</title>
        <authorList>
            <person name="Parks D.H."/>
            <person name="Chuvochina M."/>
            <person name="Waite D.W."/>
            <person name="Rinke C."/>
            <person name="Skarshewski A."/>
            <person name="Chaumeil P.A."/>
            <person name="Hugenholtz P."/>
        </authorList>
    </citation>
    <scope>NUCLEOTIDE SEQUENCE [LARGE SCALE GENOMIC DNA]</scope>
    <source>
        <strain evidence="2">UBA9169</strain>
    </source>
</reference>
<name>A0A348WFK6_9RHOB</name>
<dbReference type="EMBL" id="DMVW01000153">
    <property type="protein sequence ID" value="HAR53318.1"/>
    <property type="molecule type" value="Genomic_DNA"/>
</dbReference>